<sequence>MRSFLPEGGCGIAAVALWIITAVCAVAALAAQTPWAVEHTVGANIGAGLVGLVSFGTCVLALITSAVYLTMKLWRR</sequence>
<dbReference type="RefSeq" id="WP_277105169.1">
    <property type="nucleotide sequence ID" value="NZ_BAAAJS010000017.1"/>
</dbReference>
<name>A0ABU2B5Z8_9CORY</name>
<proteinExistence type="predicted"/>
<evidence type="ECO:0000313" key="2">
    <source>
        <dbReference type="EMBL" id="MDR7354025.1"/>
    </source>
</evidence>
<protein>
    <submittedName>
        <fullName evidence="2">Membrane protein</fullName>
    </submittedName>
</protein>
<keyword evidence="1" id="KW-1133">Transmembrane helix</keyword>
<keyword evidence="1" id="KW-0472">Membrane</keyword>
<gene>
    <name evidence="2" type="ORF">J2S37_000563</name>
</gene>
<accession>A0ABU2B5Z8</accession>
<comment type="caution">
    <text evidence="2">The sequence shown here is derived from an EMBL/GenBank/DDBJ whole genome shotgun (WGS) entry which is preliminary data.</text>
</comment>
<feature type="transmembrane region" description="Helical" evidence="1">
    <location>
        <begin position="45"/>
        <end position="69"/>
    </location>
</feature>
<reference evidence="2 3" key="1">
    <citation type="submission" date="2023-07" db="EMBL/GenBank/DDBJ databases">
        <title>Sequencing the genomes of 1000 actinobacteria strains.</title>
        <authorList>
            <person name="Klenk H.-P."/>
        </authorList>
    </citation>
    <scope>NUCLEOTIDE SEQUENCE [LARGE SCALE GENOMIC DNA]</scope>
    <source>
        <strain evidence="2 3">DSM 44508</strain>
    </source>
</reference>
<organism evidence="2 3">
    <name type="scientific">Corynebacterium felinum</name>
    <dbReference type="NCBI Taxonomy" id="131318"/>
    <lineage>
        <taxon>Bacteria</taxon>
        <taxon>Bacillati</taxon>
        <taxon>Actinomycetota</taxon>
        <taxon>Actinomycetes</taxon>
        <taxon>Mycobacteriales</taxon>
        <taxon>Corynebacteriaceae</taxon>
        <taxon>Corynebacterium</taxon>
    </lineage>
</organism>
<keyword evidence="1" id="KW-0812">Transmembrane</keyword>
<evidence type="ECO:0000256" key="1">
    <source>
        <dbReference type="SAM" id="Phobius"/>
    </source>
</evidence>
<evidence type="ECO:0000313" key="3">
    <source>
        <dbReference type="Proteomes" id="UP001183619"/>
    </source>
</evidence>
<dbReference type="EMBL" id="JAVDYF010000001">
    <property type="protein sequence ID" value="MDR7354025.1"/>
    <property type="molecule type" value="Genomic_DNA"/>
</dbReference>
<keyword evidence="3" id="KW-1185">Reference proteome</keyword>
<dbReference type="Proteomes" id="UP001183619">
    <property type="component" value="Unassembled WGS sequence"/>
</dbReference>
<feature type="transmembrane region" description="Helical" evidence="1">
    <location>
        <begin position="12"/>
        <end position="33"/>
    </location>
</feature>